<sequence>LQPVFYSGCFHLTLRSPQTHLSYLKSPGASPSSWLYAVSFFGVLQSHGLLLFLLERGRRCAPLQSAGDRQAGWWPPPSRNHTA</sequence>
<keyword evidence="1" id="KW-0812">Transmembrane</keyword>
<dbReference type="Proteomes" id="UP000242638">
    <property type="component" value="Unassembled WGS sequence"/>
</dbReference>
<dbReference type="AlphaFoldDB" id="A0A3P9P8K7"/>
<accession>A0A3P9P8K7</accession>
<protein>
    <submittedName>
        <fullName evidence="2">Uncharacterized protein</fullName>
    </submittedName>
</protein>
<keyword evidence="1" id="KW-1133">Transmembrane helix</keyword>
<evidence type="ECO:0000256" key="1">
    <source>
        <dbReference type="SAM" id="Phobius"/>
    </source>
</evidence>
<organism evidence="2 3">
    <name type="scientific">Poecilia reticulata</name>
    <name type="common">Guppy</name>
    <name type="synonym">Acanthophacelus reticulatus</name>
    <dbReference type="NCBI Taxonomy" id="8081"/>
    <lineage>
        <taxon>Eukaryota</taxon>
        <taxon>Metazoa</taxon>
        <taxon>Chordata</taxon>
        <taxon>Craniata</taxon>
        <taxon>Vertebrata</taxon>
        <taxon>Euteleostomi</taxon>
        <taxon>Actinopterygii</taxon>
        <taxon>Neopterygii</taxon>
        <taxon>Teleostei</taxon>
        <taxon>Neoteleostei</taxon>
        <taxon>Acanthomorphata</taxon>
        <taxon>Ovalentaria</taxon>
        <taxon>Atherinomorphae</taxon>
        <taxon>Cyprinodontiformes</taxon>
        <taxon>Poeciliidae</taxon>
        <taxon>Poeciliinae</taxon>
        <taxon>Poecilia</taxon>
    </lineage>
</organism>
<dbReference type="Ensembl" id="ENSPRET00000018332.1">
    <property type="protein sequence ID" value="ENSPREP00000018135.1"/>
    <property type="gene ID" value="ENSPREG00000012280.1"/>
</dbReference>
<reference evidence="3" key="1">
    <citation type="submission" date="2013-11" db="EMBL/GenBank/DDBJ databases">
        <title>The genomic landscape of the Guanapo guppy.</title>
        <authorList>
            <person name="Kuenstner A."/>
            <person name="Dreyer C."/>
        </authorList>
    </citation>
    <scope>NUCLEOTIDE SEQUENCE</scope>
    <source>
        <strain evidence="3">Guanapo</strain>
    </source>
</reference>
<proteinExistence type="predicted"/>
<reference evidence="2" key="3">
    <citation type="submission" date="2025-09" db="UniProtKB">
        <authorList>
            <consortium name="Ensembl"/>
        </authorList>
    </citation>
    <scope>IDENTIFICATION</scope>
    <source>
        <strain evidence="2">Guanapo</strain>
    </source>
</reference>
<evidence type="ECO:0000313" key="2">
    <source>
        <dbReference type="Ensembl" id="ENSPREP00000018135.1"/>
    </source>
</evidence>
<evidence type="ECO:0000313" key="3">
    <source>
        <dbReference type="Proteomes" id="UP000242638"/>
    </source>
</evidence>
<keyword evidence="3" id="KW-1185">Reference proteome</keyword>
<name>A0A3P9P8K7_POERE</name>
<feature type="transmembrane region" description="Helical" evidence="1">
    <location>
        <begin position="34"/>
        <end position="54"/>
    </location>
</feature>
<reference evidence="2" key="2">
    <citation type="submission" date="2025-08" db="UniProtKB">
        <authorList>
            <consortium name="Ensembl"/>
        </authorList>
    </citation>
    <scope>IDENTIFICATION</scope>
    <source>
        <strain evidence="2">Guanapo</strain>
    </source>
</reference>
<keyword evidence="1" id="KW-0472">Membrane</keyword>